<protein>
    <submittedName>
        <fullName evidence="1">Uncharacterized protein</fullName>
    </submittedName>
</protein>
<organism evidence="1 2">
    <name type="scientific">Lentinus tigrinus ALCF2SS1-6</name>
    <dbReference type="NCBI Taxonomy" id="1328759"/>
    <lineage>
        <taxon>Eukaryota</taxon>
        <taxon>Fungi</taxon>
        <taxon>Dikarya</taxon>
        <taxon>Basidiomycota</taxon>
        <taxon>Agaricomycotina</taxon>
        <taxon>Agaricomycetes</taxon>
        <taxon>Polyporales</taxon>
        <taxon>Polyporaceae</taxon>
        <taxon>Lentinus</taxon>
    </lineage>
</organism>
<sequence>LLRRYGGIISGSVALHFLFPDARWEPNDLDLYLPEGQINAFMKAVTDKDGLNFSPFNPKWVLGDPDELPPNFHWIPSSHAGLREVRQLYTPEGRRVDIIAAASSNPVYGLQRFWTSLVKNFLLPDACVCGFP</sequence>
<gene>
    <name evidence="1" type="ORF">L227DRAFT_485461</name>
</gene>
<keyword evidence="2" id="KW-1185">Reference proteome</keyword>
<dbReference type="AlphaFoldDB" id="A0A5C2RL76"/>
<dbReference type="OrthoDB" id="2755119at2759"/>
<accession>A0A5C2RL76</accession>
<reference evidence="1" key="1">
    <citation type="journal article" date="2018" name="Genome Biol. Evol.">
        <title>Genomics and development of Lentinus tigrinus, a white-rot wood-decaying mushroom with dimorphic fruiting bodies.</title>
        <authorList>
            <person name="Wu B."/>
            <person name="Xu Z."/>
            <person name="Knudson A."/>
            <person name="Carlson A."/>
            <person name="Chen N."/>
            <person name="Kovaka S."/>
            <person name="LaButti K."/>
            <person name="Lipzen A."/>
            <person name="Pennachio C."/>
            <person name="Riley R."/>
            <person name="Schakwitz W."/>
            <person name="Umezawa K."/>
            <person name="Ohm R.A."/>
            <person name="Grigoriev I.V."/>
            <person name="Nagy L.G."/>
            <person name="Gibbons J."/>
            <person name="Hibbett D."/>
        </authorList>
    </citation>
    <scope>NUCLEOTIDE SEQUENCE [LARGE SCALE GENOMIC DNA]</scope>
    <source>
        <strain evidence="1">ALCF2SS1-6</strain>
    </source>
</reference>
<name>A0A5C2RL76_9APHY</name>
<evidence type="ECO:0000313" key="1">
    <source>
        <dbReference type="EMBL" id="RPD52074.1"/>
    </source>
</evidence>
<dbReference type="EMBL" id="ML122459">
    <property type="protein sequence ID" value="RPD52074.1"/>
    <property type="molecule type" value="Genomic_DNA"/>
</dbReference>
<proteinExistence type="predicted"/>
<evidence type="ECO:0000313" key="2">
    <source>
        <dbReference type="Proteomes" id="UP000313359"/>
    </source>
</evidence>
<feature type="non-terminal residue" evidence="1">
    <location>
        <position position="132"/>
    </location>
</feature>
<dbReference type="Proteomes" id="UP000313359">
    <property type="component" value="Unassembled WGS sequence"/>
</dbReference>
<feature type="non-terminal residue" evidence="1">
    <location>
        <position position="1"/>
    </location>
</feature>